<protein>
    <submittedName>
        <fullName evidence="3">Uncharacterized protein</fullName>
    </submittedName>
</protein>
<dbReference type="SUPFAM" id="SSF52540">
    <property type="entry name" value="P-loop containing nucleoside triphosphate hydrolases"/>
    <property type="match status" value="1"/>
</dbReference>
<sequence>MARKSKKNPPPTAPAGPVPGSASLPPEVLAALGHPVREEPRTLEPEGVGAILAAGWKMAFRPGEGSLRVHMRAQFYPWKVGATILAAGAVAARAAEVSATHGLMLALASGAGAWAALKVLSTVKARRWRATKLASEWAEVDPAHARLCSATAGVWLIAVILISPSTLAAWWWAGLVGLLALLALGSRFWAHHRIPRVLAAAEQEFAPPPPPGEHPIARQWRTTVASSQGPLPGTKLSDLTEQPYGVRGRLHLVRARQTITSVRAAIGYIATGLGVSEADILIEHTEPTEEHPKPDSSILDIKIVTVGLLSEKVPLEAGRLDIDGGQVHIRLGPYADGDGQARYRLYTDDSMWSGFVAGSTGSGKSGLIDALALGAWETGSTVVLYLDPKNGGSSPRIFDRAHWAVPNDPATWDRLLSGLVELVEARGLENSARLKTSGFTPTAERPGVLVIVDECHAVITADTAYRWGRIAREGRAAGVALVLASQIYGLDSFGGSDAVRANVTSGNTVALRVSRNQASMIADITLDPSALPKITGVGLTAEGRDVAFRAAWAPHETTAALMDAALEGAPQELDALAAGALDAGSGGLYRRRHEIAAQQVADAQERLAAYEAGRTPSARQATAPQVALANFVNPSLENLPASIDPALLSDADLGLGILAEVGRDPHERLLAAWSGAARAVLQVLIEHGSLRRGEIEQQVMEAEQCSRATVARAMEDLAESGAIEALPKRKGWQLTA</sequence>
<feature type="transmembrane region" description="Helical" evidence="2">
    <location>
        <begin position="144"/>
        <end position="163"/>
    </location>
</feature>
<dbReference type="RefSeq" id="WP_073384340.1">
    <property type="nucleotide sequence ID" value="NZ_FQZK01000043.1"/>
</dbReference>
<dbReference type="AlphaFoldDB" id="A0A1M6WEU2"/>
<proteinExistence type="predicted"/>
<dbReference type="InterPro" id="IPR036388">
    <property type="entry name" value="WH-like_DNA-bd_sf"/>
</dbReference>
<keyword evidence="2" id="KW-0472">Membrane</keyword>
<evidence type="ECO:0000313" key="3">
    <source>
        <dbReference type="EMBL" id="SHK92280.1"/>
    </source>
</evidence>
<dbReference type="Gene3D" id="1.10.10.10">
    <property type="entry name" value="Winged helix-like DNA-binding domain superfamily/Winged helix DNA-binding domain"/>
    <property type="match status" value="1"/>
</dbReference>
<gene>
    <name evidence="3" type="ORF">SAMN05421803_1439</name>
</gene>
<dbReference type="Gene3D" id="3.40.50.300">
    <property type="entry name" value="P-loop containing nucleotide triphosphate hydrolases"/>
    <property type="match status" value="1"/>
</dbReference>
<dbReference type="Proteomes" id="UP000184452">
    <property type="component" value="Unassembled WGS sequence"/>
</dbReference>
<organism evidence="3 4">
    <name type="scientific">Nocardiopsis flavescens</name>
    <dbReference type="NCBI Taxonomy" id="758803"/>
    <lineage>
        <taxon>Bacteria</taxon>
        <taxon>Bacillati</taxon>
        <taxon>Actinomycetota</taxon>
        <taxon>Actinomycetes</taxon>
        <taxon>Streptosporangiales</taxon>
        <taxon>Nocardiopsidaceae</taxon>
        <taxon>Nocardiopsis</taxon>
    </lineage>
</organism>
<keyword evidence="2" id="KW-0812">Transmembrane</keyword>
<reference evidence="3 4" key="1">
    <citation type="submission" date="2016-11" db="EMBL/GenBank/DDBJ databases">
        <authorList>
            <person name="Jaros S."/>
            <person name="Januszkiewicz K."/>
            <person name="Wedrychowicz H."/>
        </authorList>
    </citation>
    <scope>NUCLEOTIDE SEQUENCE [LARGE SCALE GENOMIC DNA]</scope>
    <source>
        <strain evidence="3 4">CGMCC 4.5723</strain>
    </source>
</reference>
<dbReference type="OrthoDB" id="3648675at2"/>
<evidence type="ECO:0000256" key="2">
    <source>
        <dbReference type="SAM" id="Phobius"/>
    </source>
</evidence>
<feature type="region of interest" description="Disordered" evidence="1">
    <location>
        <begin position="1"/>
        <end position="26"/>
    </location>
</feature>
<feature type="transmembrane region" description="Helical" evidence="2">
    <location>
        <begin position="101"/>
        <end position="123"/>
    </location>
</feature>
<feature type="transmembrane region" description="Helical" evidence="2">
    <location>
        <begin position="76"/>
        <end position="95"/>
    </location>
</feature>
<dbReference type="STRING" id="758803.SAMN05421803_1439"/>
<keyword evidence="4" id="KW-1185">Reference proteome</keyword>
<evidence type="ECO:0000313" key="4">
    <source>
        <dbReference type="Proteomes" id="UP000184452"/>
    </source>
</evidence>
<keyword evidence="2" id="KW-1133">Transmembrane helix</keyword>
<evidence type="ECO:0000256" key="1">
    <source>
        <dbReference type="SAM" id="MobiDB-lite"/>
    </source>
</evidence>
<accession>A0A1M6WEU2</accession>
<name>A0A1M6WEU2_9ACTN</name>
<feature type="compositionally biased region" description="Pro residues" evidence="1">
    <location>
        <begin position="8"/>
        <end position="17"/>
    </location>
</feature>
<dbReference type="InterPro" id="IPR027417">
    <property type="entry name" value="P-loop_NTPase"/>
</dbReference>
<dbReference type="EMBL" id="FQZK01000043">
    <property type="protein sequence ID" value="SHK92280.1"/>
    <property type="molecule type" value="Genomic_DNA"/>
</dbReference>